<dbReference type="PANTHER" id="PTHR41317:SF1">
    <property type="entry name" value="PD-(D_E)XK NUCLEASE FAMILY TRANSPOSASE"/>
    <property type="match status" value="1"/>
</dbReference>
<feature type="non-terminal residue" evidence="1">
    <location>
        <position position="1"/>
    </location>
</feature>
<name>A0A6S6TU41_9BACT</name>
<dbReference type="Pfam" id="PF12784">
    <property type="entry name" value="PDDEXK_2"/>
    <property type="match status" value="1"/>
</dbReference>
<dbReference type="InterPro" id="IPR010106">
    <property type="entry name" value="RpnA"/>
</dbReference>
<protein>
    <recommendedName>
        <fullName evidence="2">Rpn family recombination-promoting nuclease/putative transposase</fullName>
    </recommendedName>
</protein>
<dbReference type="AlphaFoldDB" id="A0A6S6TU41"/>
<reference evidence="1" key="1">
    <citation type="submission" date="2020-01" db="EMBL/GenBank/DDBJ databases">
        <authorList>
            <person name="Meier V. D."/>
            <person name="Meier V D."/>
        </authorList>
    </citation>
    <scope>NUCLEOTIDE SEQUENCE</scope>
    <source>
        <strain evidence="1">HLG_WM_MAG_04</strain>
    </source>
</reference>
<gene>
    <name evidence="1" type="ORF">HELGO_WM8899</name>
</gene>
<sequence>TSKEFLHHGKISDIKTKEIMYDNLNMIYVEIPKLKKEKKDLNSHLEWWLYVFQNLSQLQEIPQALKGDVIEKAFEKAEFINLPKVEQDKYHKNLKVYRDLINSLDTAHEQGKVEGKIEGQMEEKIKIAKKLMNADMSVDFISETTGLSVEEIEDLRREL</sequence>
<evidence type="ECO:0000313" key="1">
    <source>
        <dbReference type="EMBL" id="CAA6819703.1"/>
    </source>
</evidence>
<dbReference type="NCBIfam" id="TIGR01784">
    <property type="entry name" value="T_den_put_tspse"/>
    <property type="match status" value="1"/>
</dbReference>
<dbReference type="EMBL" id="CACVAX010000056">
    <property type="protein sequence ID" value="CAA6819703.1"/>
    <property type="molecule type" value="Genomic_DNA"/>
</dbReference>
<organism evidence="1">
    <name type="scientific">uncultured Sulfurovum sp</name>
    <dbReference type="NCBI Taxonomy" id="269237"/>
    <lineage>
        <taxon>Bacteria</taxon>
        <taxon>Pseudomonadati</taxon>
        <taxon>Campylobacterota</taxon>
        <taxon>Epsilonproteobacteria</taxon>
        <taxon>Campylobacterales</taxon>
        <taxon>Sulfurovaceae</taxon>
        <taxon>Sulfurovum</taxon>
        <taxon>environmental samples</taxon>
    </lineage>
</organism>
<evidence type="ECO:0008006" key="2">
    <source>
        <dbReference type="Google" id="ProtNLM"/>
    </source>
</evidence>
<accession>A0A6S6TU41</accession>
<proteinExistence type="predicted"/>
<dbReference type="PANTHER" id="PTHR41317">
    <property type="entry name" value="PD-(D_E)XK NUCLEASE FAMILY TRANSPOSASE"/>
    <property type="match status" value="1"/>
</dbReference>